<gene>
    <name evidence="2" type="ORF">ElyMa_003380200</name>
</gene>
<dbReference type="PROSITE" id="PS50879">
    <property type="entry name" value="RNASE_H_1"/>
    <property type="match status" value="1"/>
</dbReference>
<accession>A0AAV4JMZ6</accession>
<organism evidence="2 3">
    <name type="scientific">Elysia marginata</name>
    <dbReference type="NCBI Taxonomy" id="1093978"/>
    <lineage>
        <taxon>Eukaryota</taxon>
        <taxon>Metazoa</taxon>
        <taxon>Spiralia</taxon>
        <taxon>Lophotrochozoa</taxon>
        <taxon>Mollusca</taxon>
        <taxon>Gastropoda</taxon>
        <taxon>Heterobranchia</taxon>
        <taxon>Euthyneura</taxon>
        <taxon>Panpulmonata</taxon>
        <taxon>Sacoglossa</taxon>
        <taxon>Placobranchoidea</taxon>
        <taxon>Plakobranchidae</taxon>
        <taxon>Elysia</taxon>
    </lineage>
</organism>
<dbReference type="Gene3D" id="3.30.420.10">
    <property type="entry name" value="Ribonuclease H-like superfamily/Ribonuclease H"/>
    <property type="match status" value="1"/>
</dbReference>
<reference evidence="2 3" key="1">
    <citation type="journal article" date="2021" name="Elife">
        <title>Chloroplast acquisition without the gene transfer in kleptoplastic sea slugs, Plakobranchus ocellatus.</title>
        <authorList>
            <person name="Maeda T."/>
            <person name="Takahashi S."/>
            <person name="Yoshida T."/>
            <person name="Shimamura S."/>
            <person name="Takaki Y."/>
            <person name="Nagai Y."/>
            <person name="Toyoda A."/>
            <person name="Suzuki Y."/>
            <person name="Arimoto A."/>
            <person name="Ishii H."/>
            <person name="Satoh N."/>
            <person name="Nishiyama T."/>
            <person name="Hasebe M."/>
            <person name="Maruyama T."/>
            <person name="Minagawa J."/>
            <person name="Obokata J."/>
            <person name="Shigenobu S."/>
        </authorList>
    </citation>
    <scope>NUCLEOTIDE SEQUENCE [LARGE SCALE GENOMIC DNA]</scope>
</reference>
<keyword evidence="2" id="KW-0548">Nucleotidyltransferase</keyword>
<dbReference type="InterPro" id="IPR002156">
    <property type="entry name" value="RNaseH_domain"/>
</dbReference>
<dbReference type="EMBL" id="BMAT01006959">
    <property type="protein sequence ID" value="GFS23078.1"/>
    <property type="molecule type" value="Genomic_DNA"/>
</dbReference>
<evidence type="ECO:0000313" key="2">
    <source>
        <dbReference type="EMBL" id="GFS23078.1"/>
    </source>
</evidence>
<evidence type="ECO:0000259" key="1">
    <source>
        <dbReference type="PROSITE" id="PS50879"/>
    </source>
</evidence>
<dbReference type="Pfam" id="PF00075">
    <property type="entry name" value="RNase_H"/>
    <property type="match status" value="1"/>
</dbReference>
<keyword evidence="2" id="KW-0695">RNA-directed DNA polymerase</keyword>
<dbReference type="InterPro" id="IPR036397">
    <property type="entry name" value="RNaseH_sf"/>
</dbReference>
<dbReference type="AlphaFoldDB" id="A0AAV4JMZ6"/>
<dbReference type="CDD" id="cd09276">
    <property type="entry name" value="Rnase_HI_RT_non_LTR"/>
    <property type="match status" value="1"/>
</dbReference>
<feature type="domain" description="RNase H type-1" evidence="1">
    <location>
        <begin position="114"/>
        <end position="242"/>
    </location>
</feature>
<dbReference type="GO" id="GO:0003964">
    <property type="term" value="F:RNA-directed DNA polymerase activity"/>
    <property type="evidence" value="ECO:0007669"/>
    <property type="project" value="UniProtKB-KW"/>
</dbReference>
<dbReference type="GO" id="GO:0004523">
    <property type="term" value="F:RNA-DNA hybrid ribonuclease activity"/>
    <property type="evidence" value="ECO:0007669"/>
    <property type="project" value="InterPro"/>
</dbReference>
<dbReference type="InterPro" id="IPR012337">
    <property type="entry name" value="RNaseH-like_sf"/>
</dbReference>
<keyword evidence="2" id="KW-0808">Transferase</keyword>
<dbReference type="SUPFAM" id="SSF53098">
    <property type="entry name" value="Ribonuclease H-like"/>
    <property type="match status" value="1"/>
</dbReference>
<evidence type="ECO:0000313" key="3">
    <source>
        <dbReference type="Proteomes" id="UP000762676"/>
    </source>
</evidence>
<keyword evidence="3" id="KW-1185">Reference proteome</keyword>
<protein>
    <submittedName>
        <fullName evidence="2">RNA-directed DNA polymerase from mobile element jockey</fullName>
    </submittedName>
</protein>
<dbReference type="Proteomes" id="UP000762676">
    <property type="component" value="Unassembled WGS sequence"/>
</dbReference>
<name>A0AAV4JMZ6_9GAST</name>
<comment type="caution">
    <text evidence="2">The sequence shown here is derived from an EMBL/GenBank/DDBJ whole genome shotgun (WGS) entry which is preliminary data.</text>
</comment>
<proteinExistence type="predicted"/>
<sequence>MCESQGGPPANSKTCTKFMEEEAILRYRVSNGGTFKQARAAVVVNVGKEIRPKLFTQVVRGTSTRAVTTSATVKESVGVPSQVSTTARDGPALKKEDTSETVFRQEFAQLREKYAAYKEAFTDGSKSEKVAAASFYPKDPDEPDQTRLNDDSTVFIAELEGTSLALKYFKRKRFLRSVIYTDSLSALQALQGKIFKNKNVARIYNLLAKMAPRTKVVLVWIPSHVGIPGNEKVDELAKLALNKEVHDDKPVIWSDLKLKAKTHVEQLW</sequence>
<dbReference type="GO" id="GO:0003676">
    <property type="term" value="F:nucleic acid binding"/>
    <property type="evidence" value="ECO:0007669"/>
    <property type="project" value="InterPro"/>
</dbReference>